<dbReference type="PROSITE" id="PS50887">
    <property type="entry name" value="GGDEF"/>
    <property type="match status" value="1"/>
</dbReference>
<dbReference type="Pfam" id="PF00990">
    <property type="entry name" value="GGDEF"/>
    <property type="match status" value="1"/>
</dbReference>
<keyword evidence="5" id="KW-1185">Reference proteome</keyword>
<dbReference type="SUPFAM" id="SSF55073">
    <property type="entry name" value="Nucleotide cyclase"/>
    <property type="match status" value="1"/>
</dbReference>
<dbReference type="InterPro" id="IPR029787">
    <property type="entry name" value="Nucleotide_cyclase"/>
</dbReference>
<dbReference type="CDD" id="cd01949">
    <property type="entry name" value="GGDEF"/>
    <property type="match status" value="1"/>
</dbReference>
<dbReference type="EMBL" id="QJKH01000008">
    <property type="protein sequence ID" value="PXX78117.1"/>
    <property type="molecule type" value="Genomic_DNA"/>
</dbReference>
<name>A0A318L8U2_9FIRM</name>
<dbReference type="Gene3D" id="3.30.70.270">
    <property type="match status" value="1"/>
</dbReference>
<dbReference type="STRING" id="1034346.GCA_000313565_00554"/>
<dbReference type="RefSeq" id="WP_022936858.1">
    <property type="nucleotide sequence ID" value="NZ_BAABZA010000001.1"/>
</dbReference>
<dbReference type="PANTHER" id="PTHR45138:SF9">
    <property type="entry name" value="DIGUANYLATE CYCLASE DGCM-RELATED"/>
    <property type="match status" value="1"/>
</dbReference>
<comment type="caution">
    <text evidence="4">The sequence shown here is derived from an EMBL/GenBank/DDBJ whole genome shotgun (WGS) entry which is preliminary data.</text>
</comment>
<dbReference type="InterPro" id="IPR050469">
    <property type="entry name" value="Diguanylate_Cyclase"/>
</dbReference>
<organism evidence="4 5">
    <name type="scientific">Dielma fastidiosa</name>
    <dbReference type="NCBI Taxonomy" id="1034346"/>
    <lineage>
        <taxon>Bacteria</taxon>
        <taxon>Bacillati</taxon>
        <taxon>Bacillota</taxon>
        <taxon>Erysipelotrichia</taxon>
        <taxon>Erysipelotrichales</taxon>
        <taxon>Erysipelotrichaceae</taxon>
        <taxon>Dielma</taxon>
    </lineage>
</organism>
<dbReference type="GO" id="GO:0052621">
    <property type="term" value="F:diguanylate cyclase activity"/>
    <property type="evidence" value="ECO:0007669"/>
    <property type="project" value="TreeGrafter"/>
</dbReference>
<dbReference type="EMBL" id="JALDAW010000011">
    <property type="protein sequence ID" value="MDY5167446.1"/>
    <property type="molecule type" value="Genomic_DNA"/>
</dbReference>
<keyword evidence="1" id="KW-0472">Membrane</keyword>
<dbReference type="Proteomes" id="UP000247612">
    <property type="component" value="Unassembled WGS sequence"/>
</dbReference>
<protein>
    <submittedName>
        <fullName evidence="4">Diguanylate cyclase (GGDEF)-like protein</fullName>
    </submittedName>
    <submittedName>
        <fullName evidence="3">GGDEF domain-containing protein</fullName>
    </submittedName>
</protein>
<dbReference type="OrthoDB" id="9805474at2"/>
<feature type="transmembrane region" description="Helical" evidence="1">
    <location>
        <begin position="24"/>
        <end position="45"/>
    </location>
</feature>
<feature type="transmembrane region" description="Helical" evidence="1">
    <location>
        <begin position="280"/>
        <end position="309"/>
    </location>
</feature>
<accession>A0A318L8U2</accession>
<evidence type="ECO:0000259" key="2">
    <source>
        <dbReference type="PROSITE" id="PS50887"/>
    </source>
</evidence>
<dbReference type="Proteomes" id="UP001276902">
    <property type="component" value="Unassembled WGS sequence"/>
</dbReference>
<evidence type="ECO:0000313" key="4">
    <source>
        <dbReference type="EMBL" id="PXX78117.1"/>
    </source>
</evidence>
<keyword evidence="1" id="KW-0812">Transmembrane</keyword>
<proteinExistence type="predicted"/>
<sequence length="523" mass="58564">MNKKSTTKNNQDVYILPLASIRRVFIVFGIVSFLIVLLGGVFVTVSRMRQVTLSAYQNASAQISQRVNETIKLLTSLAALPEFYEPEVPWEEKVAKLDKINEYYGYMFICYVDQDIQVYTLGEEPASLASREHMQRLYTTKTNLVTDSFAAGADGVTLNYTIAVPLMKADEMVGSLFASIYFDETVSLLKDAASVNEAEAVLIGSKGQIMSSTNGLTYGSIYTDYLREASYVEISPDSLESMLLSREAGSFKSAEGLNPKLTYYGPVENTNWDILVSVDFLALFMSVLPILLLVTVLIAFAEIMLFIFVRKHIYNQKTIVEHLVTSIQKLEKKLYHDDVPESVDFEALLNMSSKGLHDGLTGVMTRSIFLAHAEKLLGNEQKLLVLCFVDLDNLKILNDTHGHQAGDIALRQIGSILRAYETKYEGAVGRYGGDEFILILRDIEDIEELKSILAELVKKLSFNISYSNQEIKISCSIGAGIWNQRDSLETLIANADKALYEIKRHDKGTYSLFNNGEEVYEES</sequence>
<dbReference type="SMART" id="SM00267">
    <property type="entry name" value="GGDEF"/>
    <property type="match status" value="1"/>
</dbReference>
<reference evidence="3" key="2">
    <citation type="submission" date="2022-03" db="EMBL/GenBank/DDBJ databases">
        <title>First case of bacteraemia caused by Dielma fastidiosa in a patient hospitalised with diverticulitis.</title>
        <authorList>
            <person name="Forman-Ankjaer B."/>
            <person name="Hvid-Jensen F."/>
            <person name="Kobel C.M."/>
            <person name="Greve T."/>
        </authorList>
    </citation>
    <scope>NUCLEOTIDE SEQUENCE</scope>
    <source>
        <strain evidence="3">AUH_DF_2021</strain>
    </source>
</reference>
<evidence type="ECO:0000256" key="1">
    <source>
        <dbReference type="SAM" id="Phobius"/>
    </source>
</evidence>
<reference evidence="4 5" key="1">
    <citation type="submission" date="2018-05" db="EMBL/GenBank/DDBJ databases">
        <title>Genomic Encyclopedia of Type Strains, Phase IV (KMG-IV): sequencing the most valuable type-strain genomes for metagenomic binning, comparative biology and taxonomic classification.</title>
        <authorList>
            <person name="Goeker M."/>
        </authorList>
    </citation>
    <scope>NUCLEOTIDE SEQUENCE [LARGE SCALE GENOMIC DNA]</scope>
    <source>
        <strain evidence="4 5">JC118</strain>
    </source>
</reference>
<gene>
    <name evidence="4" type="ORF">DES51_10843</name>
    <name evidence="3" type="ORF">MQE39_04835</name>
</gene>
<feature type="domain" description="GGDEF" evidence="2">
    <location>
        <begin position="382"/>
        <end position="515"/>
    </location>
</feature>
<dbReference type="InterPro" id="IPR000160">
    <property type="entry name" value="GGDEF_dom"/>
</dbReference>
<evidence type="ECO:0000313" key="5">
    <source>
        <dbReference type="Proteomes" id="UP000247612"/>
    </source>
</evidence>
<dbReference type="AlphaFoldDB" id="A0A318L8U2"/>
<dbReference type="PANTHER" id="PTHR45138">
    <property type="entry name" value="REGULATORY COMPONENTS OF SENSORY TRANSDUCTION SYSTEM"/>
    <property type="match status" value="1"/>
</dbReference>
<dbReference type="Gene3D" id="3.30.450.20">
    <property type="entry name" value="PAS domain"/>
    <property type="match status" value="1"/>
</dbReference>
<evidence type="ECO:0000313" key="3">
    <source>
        <dbReference type="EMBL" id="MDY5167446.1"/>
    </source>
</evidence>
<dbReference type="NCBIfam" id="TIGR00254">
    <property type="entry name" value="GGDEF"/>
    <property type="match status" value="1"/>
</dbReference>
<dbReference type="InterPro" id="IPR043128">
    <property type="entry name" value="Rev_trsase/Diguanyl_cyclase"/>
</dbReference>
<keyword evidence="1" id="KW-1133">Transmembrane helix</keyword>